<proteinExistence type="predicted"/>
<evidence type="ECO:0000313" key="5">
    <source>
        <dbReference type="Proteomes" id="UP000231990"/>
    </source>
</evidence>
<reference evidence="4 5" key="1">
    <citation type="submission" date="2017-07" db="EMBL/GenBank/DDBJ databases">
        <title>Leptospira spp. isolated from tropical soils.</title>
        <authorList>
            <person name="Thibeaux R."/>
            <person name="Iraola G."/>
            <person name="Ferres I."/>
            <person name="Bierque E."/>
            <person name="Girault D."/>
            <person name="Soupe-Gilbert M.-E."/>
            <person name="Picardeau M."/>
            <person name="Goarant C."/>
        </authorList>
    </citation>
    <scope>NUCLEOTIDE SEQUENCE [LARGE SCALE GENOMIC DNA]</scope>
    <source>
        <strain evidence="3 5">FH1-B-B1</strain>
        <strain evidence="2 4">FH1-B-C1</strain>
    </source>
</reference>
<dbReference type="EMBL" id="NPDZ01000019">
    <property type="protein sequence ID" value="PJZ71814.1"/>
    <property type="molecule type" value="Genomic_DNA"/>
</dbReference>
<evidence type="ECO:0000259" key="1">
    <source>
        <dbReference type="Pfam" id="PF01883"/>
    </source>
</evidence>
<dbReference type="EMBL" id="NPDY01000012">
    <property type="protein sequence ID" value="PJZ69183.1"/>
    <property type="molecule type" value="Genomic_DNA"/>
</dbReference>
<dbReference type="Proteomes" id="UP000231990">
    <property type="component" value="Unassembled WGS sequence"/>
</dbReference>
<protein>
    <submittedName>
        <fullName evidence="3">Metal-sulfur cluster biosynthetic enzyme</fullName>
    </submittedName>
</protein>
<dbReference type="SUPFAM" id="SSF117916">
    <property type="entry name" value="Fe-S cluster assembly (FSCA) domain-like"/>
    <property type="match status" value="1"/>
</dbReference>
<evidence type="ECO:0000313" key="4">
    <source>
        <dbReference type="Proteomes" id="UP000231962"/>
    </source>
</evidence>
<evidence type="ECO:0000313" key="2">
    <source>
        <dbReference type="EMBL" id="PJZ69183.1"/>
    </source>
</evidence>
<accession>A0A2M9ZIL7</accession>
<dbReference type="Proteomes" id="UP000231962">
    <property type="component" value="Unassembled WGS sequence"/>
</dbReference>
<comment type="caution">
    <text evidence="3">The sequence shown here is derived from an EMBL/GenBank/DDBJ whole genome shotgun (WGS) entry which is preliminary data.</text>
</comment>
<dbReference type="PANTHER" id="PTHR42831">
    <property type="entry name" value="FE-S PROTEIN MATURATION AUXILIARY FACTOR YITW"/>
    <property type="match status" value="1"/>
</dbReference>
<dbReference type="PANTHER" id="PTHR42831:SF1">
    <property type="entry name" value="FE-S PROTEIN MATURATION AUXILIARY FACTOR YITW"/>
    <property type="match status" value="1"/>
</dbReference>
<dbReference type="InterPro" id="IPR034904">
    <property type="entry name" value="FSCA_dom_sf"/>
</dbReference>
<dbReference type="InterPro" id="IPR052339">
    <property type="entry name" value="Fe-S_Maturation_MIP18"/>
</dbReference>
<keyword evidence="4" id="KW-1185">Reference proteome</keyword>
<dbReference type="Gene3D" id="3.30.300.130">
    <property type="entry name" value="Fe-S cluster assembly (FSCA)"/>
    <property type="match status" value="1"/>
</dbReference>
<sequence>MNVQLLEAPTNELEQKIYEAVHNVEDPEIGISVAELGLIYKIKAENGKAKIEMTYTSMACPAGPQIKQEIQDNALRVEGIDSVEVEVVWNPKWDPRLMASEEAKMDLGIFDY</sequence>
<dbReference type="OrthoDB" id="9805360at2"/>
<dbReference type="Pfam" id="PF01883">
    <property type="entry name" value="FeS_assembly_P"/>
    <property type="match status" value="1"/>
</dbReference>
<dbReference type="AlphaFoldDB" id="A0A2M9ZIL7"/>
<name>A0A2M9ZIL7_9LEPT</name>
<gene>
    <name evidence="2" type="ORF">CH360_12500</name>
    <name evidence="3" type="ORF">CH373_17655</name>
</gene>
<dbReference type="RefSeq" id="WP_100714471.1">
    <property type="nucleotide sequence ID" value="NZ_NPDY01000012.1"/>
</dbReference>
<organism evidence="3 5">
    <name type="scientific">Leptospira perolatii</name>
    <dbReference type="NCBI Taxonomy" id="2023191"/>
    <lineage>
        <taxon>Bacteria</taxon>
        <taxon>Pseudomonadati</taxon>
        <taxon>Spirochaetota</taxon>
        <taxon>Spirochaetia</taxon>
        <taxon>Leptospirales</taxon>
        <taxon>Leptospiraceae</taxon>
        <taxon>Leptospira</taxon>
    </lineage>
</organism>
<feature type="domain" description="MIP18 family-like" evidence="1">
    <location>
        <begin position="14"/>
        <end position="87"/>
    </location>
</feature>
<dbReference type="InterPro" id="IPR002744">
    <property type="entry name" value="MIP18-like"/>
</dbReference>
<evidence type="ECO:0000313" key="3">
    <source>
        <dbReference type="EMBL" id="PJZ71814.1"/>
    </source>
</evidence>